<dbReference type="RefSeq" id="WP_073075975.1">
    <property type="nucleotide sequence ID" value="NZ_FQXV01000001.1"/>
</dbReference>
<evidence type="ECO:0000313" key="3">
    <source>
        <dbReference type="Proteomes" id="UP000183995"/>
    </source>
</evidence>
<dbReference type="STRING" id="1123282.SAMN02745823_00427"/>
<dbReference type="GO" id="GO:0016740">
    <property type="term" value="F:transferase activity"/>
    <property type="evidence" value="ECO:0007669"/>
    <property type="project" value="UniProtKB-KW"/>
</dbReference>
<dbReference type="EMBL" id="FQXV01000001">
    <property type="protein sequence ID" value="SHH59956.1"/>
    <property type="molecule type" value="Genomic_DNA"/>
</dbReference>
<gene>
    <name evidence="2" type="ORF">SAMN02745823_00427</name>
</gene>
<sequence length="330" mass="37998">MKVLIYGHKIFANDMLWGFLQTGCDARVLNTATVEQFDKTLESMNPDLLITLGPPLELNHSVMQFIGNRNASAMKYVHWDTDGISSQFYKSASGEGIEMDVIHLSRPDLVLTMCPDMLDCLKSQNIASDRMNYAYSPMSHHPISGADAYHHLFSIIGQSYLRFAQQNPEHYRYRSIKILLQPLIENNYKIAFFGDDDYRTLLKTLYQLDVPKHWFKGYLPYEQTCGIYNSTYINLVTQNHEHTLTKRTFEILGSGGFLISSENDEIKRLFTPGKDLEVSSSPEQTLELVQYYRNHPEAHAEIRRNAIITAQDHTYKQRAEFILKKLSLPS</sequence>
<dbReference type="AlphaFoldDB" id="A0A1M5UAS6"/>
<dbReference type="SUPFAM" id="SSF53756">
    <property type="entry name" value="UDP-Glycosyltransferase/glycogen phosphorylase"/>
    <property type="match status" value="1"/>
</dbReference>
<dbReference type="OrthoDB" id="7019976at2"/>
<dbReference type="Pfam" id="PF13524">
    <property type="entry name" value="Glyco_trans_1_2"/>
    <property type="match status" value="1"/>
</dbReference>
<dbReference type="InterPro" id="IPR055259">
    <property type="entry name" value="YkvP/CgeB_Glyco_trans-like"/>
</dbReference>
<keyword evidence="2" id="KW-0808">Transferase</keyword>
<organism evidence="2 3">
    <name type="scientific">Sporobacter termitidis DSM 10068</name>
    <dbReference type="NCBI Taxonomy" id="1123282"/>
    <lineage>
        <taxon>Bacteria</taxon>
        <taxon>Bacillati</taxon>
        <taxon>Bacillota</taxon>
        <taxon>Clostridia</taxon>
        <taxon>Eubacteriales</taxon>
        <taxon>Oscillospiraceae</taxon>
        <taxon>Sporobacter</taxon>
    </lineage>
</organism>
<accession>A0A1M5UAS6</accession>
<name>A0A1M5UAS6_9FIRM</name>
<feature type="domain" description="Spore protein YkvP/CgeB glycosyl transferase-like" evidence="1">
    <location>
        <begin position="177"/>
        <end position="323"/>
    </location>
</feature>
<proteinExistence type="predicted"/>
<dbReference type="Proteomes" id="UP000183995">
    <property type="component" value="Unassembled WGS sequence"/>
</dbReference>
<protein>
    <submittedName>
        <fullName evidence="2">Glycosyl transferases group 1</fullName>
    </submittedName>
</protein>
<evidence type="ECO:0000259" key="1">
    <source>
        <dbReference type="Pfam" id="PF13524"/>
    </source>
</evidence>
<evidence type="ECO:0000313" key="2">
    <source>
        <dbReference type="EMBL" id="SHH59956.1"/>
    </source>
</evidence>
<keyword evidence="3" id="KW-1185">Reference proteome</keyword>
<reference evidence="2 3" key="1">
    <citation type="submission" date="2016-11" db="EMBL/GenBank/DDBJ databases">
        <authorList>
            <person name="Jaros S."/>
            <person name="Januszkiewicz K."/>
            <person name="Wedrychowicz H."/>
        </authorList>
    </citation>
    <scope>NUCLEOTIDE SEQUENCE [LARGE SCALE GENOMIC DNA]</scope>
    <source>
        <strain evidence="2 3">DSM 10068</strain>
    </source>
</reference>